<organism evidence="2 3">
    <name type="scientific">Platanthera guangdongensis</name>
    <dbReference type="NCBI Taxonomy" id="2320717"/>
    <lineage>
        <taxon>Eukaryota</taxon>
        <taxon>Viridiplantae</taxon>
        <taxon>Streptophyta</taxon>
        <taxon>Embryophyta</taxon>
        <taxon>Tracheophyta</taxon>
        <taxon>Spermatophyta</taxon>
        <taxon>Magnoliopsida</taxon>
        <taxon>Liliopsida</taxon>
        <taxon>Asparagales</taxon>
        <taxon>Orchidaceae</taxon>
        <taxon>Orchidoideae</taxon>
        <taxon>Orchideae</taxon>
        <taxon>Orchidinae</taxon>
        <taxon>Platanthera</taxon>
    </lineage>
</organism>
<dbReference type="Proteomes" id="UP001412067">
    <property type="component" value="Unassembled WGS sequence"/>
</dbReference>
<keyword evidence="3" id="KW-1185">Reference proteome</keyword>
<accession>A0ABR2MWS7</accession>
<name>A0ABR2MWS7_9ASPA</name>
<evidence type="ECO:0000313" key="2">
    <source>
        <dbReference type="EMBL" id="KAK8967358.1"/>
    </source>
</evidence>
<evidence type="ECO:0000313" key="3">
    <source>
        <dbReference type="Proteomes" id="UP001412067"/>
    </source>
</evidence>
<gene>
    <name evidence="2" type="ORF">KSP40_PGU009225</name>
</gene>
<proteinExistence type="predicted"/>
<protein>
    <submittedName>
        <fullName evidence="2">Uncharacterized protein</fullName>
    </submittedName>
</protein>
<feature type="compositionally biased region" description="Polar residues" evidence="1">
    <location>
        <begin position="19"/>
        <end position="30"/>
    </location>
</feature>
<comment type="caution">
    <text evidence="2">The sequence shown here is derived from an EMBL/GenBank/DDBJ whole genome shotgun (WGS) entry which is preliminary data.</text>
</comment>
<sequence length="140" mass="15055">MATVNPTPKGGKEEEEDAQNFTGELPQETSAPKKLDAGALFVLKSKGINTQPNHHDFLLTSSLFLGHPAPCSAANPTAASASISCTHLNLNADALIACHCSAPPVPFLNHSLLQIGLFKRENRTQKIPFKREPPSRFGNE</sequence>
<evidence type="ECO:0000256" key="1">
    <source>
        <dbReference type="SAM" id="MobiDB-lite"/>
    </source>
</evidence>
<reference evidence="2 3" key="1">
    <citation type="journal article" date="2022" name="Nat. Plants">
        <title>Genomes of leafy and leafless Platanthera orchids illuminate the evolution of mycoheterotrophy.</title>
        <authorList>
            <person name="Li M.H."/>
            <person name="Liu K.W."/>
            <person name="Li Z."/>
            <person name="Lu H.C."/>
            <person name="Ye Q.L."/>
            <person name="Zhang D."/>
            <person name="Wang J.Y."/>
            <person name="Li Y.F."/>
            <person name="Zhong Z.M."/>
            <person name="Liu X."/>
            <person name="Yu X."/>
            <person name="Liu D.K."/>
            <person name="Tu X.D."/>
            <person name="Liu B."/>
            <person name="Hao Y."/>
            <person name="Liao X.Y."/>
            <person name="Jiang Y.T."/>
            <person name="Sun W.H."/>
            <person name="Chen J."/>
            <person name="Chen Y.Q."/>
            <person name="Ai Y."/>
            <person name="Zhai J.W."/>
            <person name="Wu S.S."/>
            <person name="Zhou Z."/>
            <person name="Hsiao Y.Y."/>
            <person name="Wu W.L."/>
            <person name="Chen Y.Y."/>
            <person name="Lin Y.F."/>
            <person name="Hsu J.L."/>
            <person name="Li C.Y."/>
            <person name="Wang Z.W."/>
            <person name="Zhao X."/>
            <person name="Zhong W.Y."/>
            <person name="Ma X.K."/>
            <person name="Ma L."/>
            <person name="Huang J."/>
            <person name="Chen G.Z."/>
            <person name="Huang M.Z."/>
            <person name="Huang L."/>
            <person name="Peng D.H."/>
            <person name="Luo Y.B."/>
            <person name="Zou S.Q."/>
            <person name="Chen S.P."/>
            <person name="Lan S."/>
            <person name="Tsai W.C."/>
            <person name="Van de Peer Y."/>
            <person name="Liu Z.J."/>
        </authorList>
    </citation>
    <scope>NUCLEOTIDE SEQUENCE [LARGE SCALE GENOMIC DNA]</scope>
    <source>
        <strain evidence="2">Lor288</strain>
    </source>
</reference>
<dbReference type="EMBL" id="JBBWWR010000005">
    <property type="protein sequence ID" value="KAK8967358.1"/>
    <property type="molecule type" value="Genomic_DNA"/>
</dbReference>
<feature type="region of interest" description="Disordered" evidence="1">
    <location>
        <begin position="1"/>
        <end position="31"/>
    </location>
</feature>